<keyword evidence="4" id="KW-1185">Reference proteome</keyword>
<dbReference type="GO" id="GO:0000172">
    <property type="term" value="C:ribonuclease MRP complex"/>
    <property type="evidence" value="ECO:0007669"/>
    <property type="project" value="TreeGrafter"/>
</dbReference>
<dbReference type="Gene3D" id="3.30.110.20">
    <property type="entry name" value="Alba-like domain"/>
    <property type="match status" value="1"/>
</dbReference>
<dbReference type="InterPro" id="IPR051958">
    <property type="entry name" value="Alba-like_NAB"/>
</dbReference>
<dbReference type="GO" id="GO:0003723">
    <property type="term" value="F:RNA binding"/>
    <property type="evidence" value="ECO:0007669"/>
    <property type="project" value="TreeGrafter"/>
</dbReference>
<feature type="compositionally biased region" description="Basic residues" evidence="2">
    <location>
        <begin position="174"/>
        <end position="186"/>
    </location>
</feature>
<evidence type="ECO:0000256" key="1">
    <source>
        <dbReference type="ARBA" id="ARBA00008018"/>
    </source>
</evidence>
<reference evidence="3" key="1">
    <citation type="submission" date="2020-06" db="EMBL/GenBank/DDBJ databases">
        <title>Draft genome of Bugula neritina, a colonial animal packing powerful symbionts and potential medicines.</title>
        <authorList>
            <person name="Rayko M."/>
        </authorList>
    </citation>
    <scope>NUCLEOTIDE SEQUENCE [LARGE SCALE GENOMIC DNA]</scope>
    <source>
        <strain evidence="3">Kwan_BN1</strain>
    </source>
</reference>
<evidence type="ECO:0000313" key="3">
    <source>
        <dbReference type="EMBL" id="KAF6017458.1"/>
    </source>
</evidence>
<feature type="compositionally biased region" description="Polar residues" evidence="2">
    <location>
        <begin position="158"/>
        <end position="167"/>
    </location>
</feature>
<dbReference type="EMBL" id="VXIV02003391">
    <property type="protein sequence ID" value="KAF6017458.1"/>
    <property type="molecule type" value="Genomic_DNA"/>
</dbReference>
<dbReference type="OrthoDB" id="424402at2759"/>
<dbReference type="Proteomes" id="UP000593567">
    <property type="component" value="Unassembled WGS sequence"/>
</dbReference>
<dbReference type="GO" id="GO:0001682">
    <property type="term" value="P:tRNA 5'-leader removal"/>
    <property type="evidence" value="ECO:0007669"/>
    <property type="project" value="TreeGrafter"/>
</dbReference>
<proteinExistence type="inferred from homology"/>
<organism evidence="3 4">
    <name type="scientific">Bugula neritina</name>
    <name type="common">Brown bryozoan</name>
    <name type="synonym">Sertularia neritina</name>
    <dbReference type="NCBI Taxonomy" id="10212"/>
    <lineage>
        <taxon>Eukaryota</taxon>
        <taxon>Metazoa</taxon>
        <taxon>Spiralia</taxon>
        <taxon>Lophotrochozoa</taxon>
        <taxon>Bryozoa</taxon>
        <taxon>Gymnolaemata</taxon>
        <taxon>Cheilostomatida</taxon>
        <taxon>Flustrina</taxon>
        <taxon>Buguloidea</taxon>
        <taxon>Bugulidae</taxon>
        <taxon>Bugula</taxon>
    </lineage>
</organism>
<name>A0A7J7IW47_BUGNE</name>
<gene>
    <name evidence="3" type="ORF">EB796_024227</name>
</gene>
<accession>A0A7J7IW47</accession>
<dbReference type="PANTHER" id="PTHR13516:SF4">
    <property type="entry name" value="FI09323P"/>
    <property type="match status" value="1"/>
</dbReference>
<protein>
    <submittedName>
        <fullName evidence="3">Uncharacterized protein</fullName>
    </submittedName>
</protein>
<dbReference type="AlphaFoldDB" id="A0A7J7IW47"/>
<comment type="similarity">
    <text evidence="1">Belongs to the histone-like Alba family.</text>
</comment>
<dbReference type="InterPro" id="IPR036882">
    <property type="entry name" value="Alba-like_dom_sf"/>
</dbReference>
<feature type="region of interest" description="Disordered" evidence="2">
    <location>
        <begin position="152"/>
        <end position="186"/>
    </location>
</feature>
<dbReference type="PANTHER" id="PTHR13516">
    <property type="entry name" value="RIBONUCLEASE P SUBUNIT P25"/>
    <property type="match status" value="1"/>
</dbReference>
<sequence>MAIGNSATVAMEHYQRGEVVTRELHLLSDLKLEENVIHMKVQGHSRMHSLLSFAMNKINQAEISQIVWHGEGLALSKAMNCADIMKRKCKNLCMLSRKGVKRIEEYWEPIESESGLDRDTDAVCILLSKLPLNAFKQEEGYLGVEDTPMIKSIPKAKPSSQSASNGRKTPANKPKYHSHKAKQKPL</sequence>
<comment type="caution">
    <text evidence="3">The sequence shown here is derived from an EMBL/GenBank/DDBJ whole genome shotgun (WGS) entry which is preliminary data.</text>
</comment>
<evidence type="ECO:0000256" key="2">
    <source>
        <dbReference type="SAM" id="MobiDB-lite"/>
    </source>
</evidence>
<evidence type="ECO:0000313" key="4">
    <source>
        <dbReference type="Proteomes" id="UP000593567"/>
    </source>
</evidence>
<dbReference type="SUPFAM" id="SSF82704">
    <property type="entry name" value="AlbA-like"/>
    <property type="match status" value="1"/>
</dbReference>